<reference evidence="2 3" key="1">
    <citation type="submission" date="2023-12" db="EMBL/GenBank/DDBJ databases">
        <title>Genome sequencing and assembly of bacterial species from a model synthetic community.</title>
        <authorList>
            <person name="Hogle S.L."/>
        </authorList>
    </citation>
    <scope>NUCLEOTIDE SEQUENCE [LARGE SCALE GENOMIC DNA]</scope>
    <source>
        <strain evidence="2 3">HAMBI_3031</strain>
    </source>
</reference>
<dbReference type="Proteomes" id="UP001325680">
    <property type="component" value="Chromosome"/>
</dbReference>
<organism evidence="2 3">
    <name type="scientific">Niabella yanshanensis</name>
    <dbReference type="NCBI Taxonomy" id="577386"/>
    <lineage>
        <taxon>Bacteria</taxon>
        <taxon>Pseudomonadati</taxon>
        <taxon>Bacteroidota</taxon>
        <taxon>Chitinophagia</taxon>
        <taxon>Chitinophagales</taxon>
        <taxon>Chitinophagaceae</taxon>
        <taxon>Niabella</taxon>
    </lineage>
</organism>
<sequence length="105" mass="11999">MRRKCGRPPVILMILCGIAAVFLFSAIVMLLWNAVLPDVLPVKPVSYWQAMGILVLSKILFSGFGGKGHKKFGSRGELRDKYRNMSEEDRQKFKEAWKRRCGMHS</sequence>
<evidence type="ECO:0000313" key="3">
    <source>
        <dbReference type="Proteomes" id="UP001325680"/>
    </source>
</evidence>
<proteinExistence type="predicted"/>
<dbReference type="EMBL" id="CP139960">
    <property type="protein sequence ID" value="WQD40481.1"/>
    <property type="molecule type" value="Genomic_DNA"/>
</dbReference>
<keyword evidence="1" id="KW-0472">Membrane</keyword>
<feature type="transmembrane region" description="Helical" evidence="1">
    <location>
        <begin position="12"/>
        <end position="35"/>
    </location>
</feature>
<keyword evidence="1" id="KW-0812">Transmembrane</keyword>
<gene>
    <name evidence="2" type="ORF">U0035_10010</name>
</gene>
<keyword evidence="1" id="KW-1133">Transmembrane helix</keyword>
<dbReference type="RefSeq" id="WP_245957792.1">
    <property type="nucleotide sequence ID" value="NZ_CP139960.1"/>
</dbReference>
<name>A0ABZ0WCZ3_9BACT</name>
<feature type="transmembrane region" description="Helical" evidence="1">
    <location>
        <begin position="47"/>
        <end position="65"/>
    </location>
</feature>
<accession>A0ABZ0WCZ3</accession>
<keyword evidence="3" id="KW-1185">Reference proteome</keyword>
<evidence type="ECO:0000313" key="2">
    <source>
        <dbReference type="EMBL" id="WQD40481.1"/>
    </source>
</evidence>
<evidence type="ECO:0000256" key="1">
    <source>
        <dbReference type="SAM" id="Phobius"/>
    </source>
</evidence>
<protein>
    <submittedName>
        <fullName evidence="2">Uncharacterized protein</fullName>
    </submittedName>
</protein>